<dbReference type="Proteomes" id="UP001602013">
    <property type="component" value="Unassembled WGS sequence"/>
</dbReference>
<keyword evidence="2" id="KW-1185">Reference proteome</keyword>
<name>A0ABW6SPR5_9ACTN</name>
<reference evidence="1 2" key="1">
    <citation type="submission" date="2024-10" db="EMBL/GenBank/DDBJ databases">
        <title>The Natural Products Discovery Center: Release of the First 8490 Sequenced Strains for Exploring Actinobacteria Biosynthetic Diversity.</title>
        <authorList>
            <person name="Kalkreuter E."/>
            <person name="Kautsar S.A."/>
            <person name="Yang D."/>
            <person name="Bader C.D."/>
            <person name="Teijaro C.N."/>
            <person name="Fluegel L."/>
            <person name="Davis C.M."/>
            <person name="Simpson J.R."/>
            <person name="Lauterbach L."/>
            <person name="Steele A.D."/>
            <person name="Gui C."/>
            <person name="Meng S."/>
            <person name="Li G."/>
            <person name="Viehrig K."/>
            <person name="Ye F."/>
            <person name="Su P."/>
            <person name="Kiefer A.F."/>
            <person name="Nichols A."/>
            <person name="Cepeda A.J."/>
            <person name="Yan W."/>
            <person name="Fan B."/>
            <person name="Jiang Y."/>
            <person name="Adhikari A."/>
            <person name="Zheng C.-J."/>
            <person name="Schuster L."/>
            <person name="Cowan T.M."/>
            <person name="Smanski M.J."/>
            <person name="Chevrette M.G."/>
            <person name="De Carvalho L.P.S."/>
            <person name="Shen B."/>
        </authorList>
    </citation>
    <scope>NUCLEOTIDE SEQUENCE [LARGE SCALE GENOMIC DNA]</scope>
    <source>
        <strain evidence="1 2">NPDC002173</strain>
    </source>
</reference>
<proteinExistence type="predicted"/>
<comment type="caution">
    <text evidence="1">The sequence shown here is derived from an EMBL/GenBank/DDBJ whole genome shotgun (WGS) entry which is preliminary data.</text>
</comment>
<evidence type="ECO:0000313" key="2">
    <source>
        <dbReference type="Proteomes" id="UP001602013"/>
    </source>
</evidence>
<accession>A0ABW6SPR5</accession>
<gene>
    <name evidence="1" type="ORF">ACFYXI_14895</name>
</gene>
<protein>
    <submittedName>
        <fullName evidence="1">Uncharacterized protein</fullName>
    </submittedName>
</protein>
<dbReference type="RefSeq" id="WP_387411598.1">
    <property type="nucleotide sequence ID" value="NZ_CP191998.1"/>
</dbReference>
<sequence length="42" mass="4503">MPFDDVRPGLSSAVLPGLVCPGSPVQKFLFAHTPSVVVYDCR</sequence>
<organism evidence="1 2">
    <name type="scientific">Microtetraspora malaysiensis</name>
    <dbReference type="NCBI Taxonomy" id="161358"/>
    <lineage>
        <taxon>Bacteria</taxon>
        <taxon>Bacillati</taxon>
        <taxon>Actinomycetota</taxon>
        <taxon>Actinomycetes</taxon>
        <taxon>Streptosporangiales</taxon>
        <taxon>Streptosporangiaceae</taxon>
        <taxon>Microtetraspora</taxon>
    </lineage>
</organism>
<dbReference type="EMBL" id="JBIASD010000008">
    <property type="protein sequence ID" value="MFF3666882.1"/>
    <property type="molecule type" value="Genomic_DNA"/>
</dbReference>
<evidence type="ECO:0000313" key="1">
    <source>
        <dbReference type="EMBL" id="MFF3666882.1"/>
    </source>
</evidence>